<name>A0A0G4NRN6_VERLO</name>
<accession>A0A0G4NRN6</accession>
<evidence type="ECO:0000313" key="2">
    <source>
        <dbReference type="EMBL" id="CRK49110.1"/>
    </source>
</evidence>
<evidence type="ECO:0000256" key="1">
    <source>
        <dbReference type="SAM" id="MobiDB-lite"/>
    </source>
</evidence>
<gene>
    <name evidence="2" type="ORF">BN1723_016994</name>
</gene>
<reference evidence="3" key="1">
    <citation type="submission" date="2015-05" db="EMBL/GenBank/DDBJ databases">
        <authorList>
            <person name="Fogelqvist Johan"/>
        </authorList>
    </citation>
    <scope>NUCLEOTIDE SEQUENCE [LARGE SCALE GENOMIC DNA]</scope>
</reference>
<organism evidence="2 3">
    <name type="scientific">Verticillium longisporum</name>
    <name type="common">Verticillium dahliae var. longisporum</name>
    <dbReference type="NCBI Taxonomy" id="100787"/>
    <lineage>
        <taxon>Eukaryota</taxon>
        <taxon>Fungi</taxon>
        <taxon>Dikarya</taxon>
        <taxon>Ascomycota</taxon>
        <taxon>Pezizomycotina</taxon>
        <taxon>Sordariomycetes</taxon>
        <taxon>Hypocreomycetidae</taxon>
        <taxon>Glomerellales</taxon>
        <taxon>Plectosphaerellaceae</taxon>
        <taxon>Verticillium</taxon>
    </lineage>
</organism>
<protein>
    <submittedName>
        <fullName evidence="2">Uncharacterized protein</fullName>
    </submittedName>
</protein>
<dbReference type="AlphaFoldDB" id="A0A0G4NRN6"/>
<dbReference type="EMBL" id="CVQI01038284">
    <property type="protein sequence ID" value="CRK49110.1"/>
    <property type="molecule type" value="Genomic_DNA"/>
</dbReference>
<sequence>MVMASPFPSAQVSPRGDDPPASATSSDLTLCDVDTLPRELGTTESSDILDKRADRFVSKFKVHVVTASARVIGIIVIDYIINTLTLPDADESITANFDKLTNVMVNGPVVSTHFNNPPKLLGPPQQAVFDFSTAVVSGVFDLGLDAAGVVQSVVSSTAIHLGTNIVAKTLHFFNENNVRVGTVYL</sequence>
<dbReference type="Proteomes" id="UP000045706">
    <property type="component" value="Unassembled WGS sequence"/>
</dbReference>
<evidence type="ECO:0000313" key="3">
    <source>
        <dbReference type="Proteomes" id="UP000045706"/>
    </source>
</evidence>
<proteinExistence type="predicted"/>
<feature type="region of interest" description="Disordered" evidence="1">
    <location>
        <begin position="1"/>
        <end position="27"/>
    </location>
</feature>